<name>A0A9R1WP06_LACSA</name>
<evidence type="ECO:0000313" key="2">
    <source>
        <dbReference type="EMBL" id="KAJ0186145.1"/>
    </source>
</evidence>
<keyword evidence="3" id="KW-1185">Reference proteome</keyword>
<dbReference type="EMBL" id="NBSK02000009">
    <property type="protein sequence ID" value="KAJ0186145.1"/>
    <property type="molecule type" value="Genomic_DNA"/>
</dbReference>
<reference evidence="2 3" key="1">
    <citation type="journal article" date="2017" name="Nat. Commun.">
        <title>Genome assembly with in vitro proximity ligation data and whole-genome triplication in lettuce.</title>
        <authorList>
            <person name="Reyes-Chin-Wo S."/>
            <person name="Wang Z."/>
            <person name="Yang X."/>
            <person name="Kozik A."/>
            <person name="Arikit S."/>
            <person name="Song C."/>
            <person name="Xia L."/>
            <person name="Froenicke L."/>
            <person name="Lavelle D.O."/>
            <person name="Truco M.J."/>
            <person name="Xia R."/>
            <person name="Zhu S."/>
            <person name="Xu C."/>
            <person name="Xu H."/>
            <person name="Xu X."/>
            <person name="Cox K."/>
            <person name="Korf I."/>
            <person name="Meyers B.C."/>
            <person name="Michelmore R.W."/>
        </authorList>
    </citation>
    <scope>NUCLEOTIDE SEQUENCE [LARGE SCALE GENOMIC DNA]</scope>
    <source>
        <strain evidence="3">cv. Salinas</strain>
        <tissue evidence="2">Seedlings</tissue>
    </source>
</reference>
<gene>
    <name evidence="2" type="ORF">LSAT_V11C900498940</name>
</gene>
<evidence type="ECO:0000256" key="1">
    <source>
        <dbReference type="SAM" id="Phobius"/>
    </source>
</evidence>
<comment type="caution">
    <text evidence="2">The sequence shown here is derived from an EMBL/GenBank/DDBJ whole genome shotgun (WGS) entry which is preliminary data.</text>
</comment>
<feature type="transmembrane region" description="Helical" evidence="1">
    <location>
        <begin position="47"/>
        <end position="70"/>
    </location>
</feature>
<proteinExistence type="predicted"/>
<keyword evidence="1" id="KW-0472">Membrane</keyword>
<accession>A0A9R1WP06</accession>
<dbReference type="AlphaFoldDB" id="A0A9R1WP06"/>
<protein>
    <submittedName>
        <fullName evidence="2">Uncharacterized protein</fullName>
    </submittedName>
</protein>
<evidence type="ECO:0000313" key="3">
    <source>
        <dbReference type="Proteomes" id="UP000235145"/>
    </source>
</evidence>
<keyword evidence="1" id="KW-0812">Transmembrane</keyword>
<sequence>MSFSNSDQEKSFTNLYVYLHNIRWTNLHSYINIKTKVMDHFQLCFVFIAYVLHVSIGCLLSVIFIGSVLLRWDYLMIMFIAFAMDENNHTLPIAFGNGVTNNFLIWLKEAHKEDMEVSFLTIMDDAFLDSYHGIILSLSSCICEQELVEIDNWNICTSMHANHILCLIFNKHSVN</sequence>
<dbReference type="Proteomes" id="UP000235145">
    <property type="component" value="Unassembled WGS sequence"/>
</dbReference>
<organism evidence="2 3">
    <name type="scientific">Lactuca sativa</name>
    <name type="common">Garden lettuce</name>
    <dbReference type="NCBI Taxonomy" id="4236"/>
    <lineage>
        <taxon>Eukaryota</taxon>
        <taxon>Viridiplantae</taxon>
        <taxon>Streptophyta</taxon>
        <taxon>Embryophyta</taxon>
        <taxon>Tracheophyta</taxon>
        <taxon>Spermatophyta</taxon>
        <taxon>Magnoliopsida</taxon>
        <taxon>eudicotyledons</taxon>
        <taxon>Gunneridae</taxon>
        <taxon>Pentapetalae</taxon>
        <taxon>asterids</taxon>
        <taxon>campanulids</taxon>
        <taxon>Asterales</taxon>
        <taxon>Asteraceae</taxon>
        <taxon>Cichorioideae</taxon>
        <taxon>Cichorieae</taxon>
        <taxon>Lactucinae</taxon>
        <taxon>Lactuca</taxon>
    </lineage>
</organism>
<keyword evidence="1" id="KW-1133">Transmembrane helix</keyword>